<feature type="region of interest" description="Disordered" evidence="1">
    <location>
        <begin position="1"/>
        <end position="73"/>
    </location>
</feature>
<dbReference type="Proteomes" id="UP000250043">
    <property type="component" value="Unassembled WGS sequence"/>
</dbReference>
<evidence type="ECO:0000256" key="1">
    <source>
        <dbReference type="SAM" id="MobiDB-lite"/>
    </source>
</evidence>
<dbReference type="EMBL" id="KV722341">
    <property type="protein sequence ID" value="OCH94784.1"/>
    <property type="molecule type" value="Genomic_DNA"/>
</dbReference>
<accession>A0A8E2DSG2</accession>
<keyword evidence="3" id="KW-1185">Reference proteome</keyword>
<gene>
    <name evidence="2" type="ORF">OBBRIDRAFT_722179</name>
</gene>
<feature type="compositionally biased region" description="Basic and acidic residues" evidence="1">
    <location>
        <begin position="122"/>
        <end position="138"/>
    </location>
</feature>
<organism evidence="2 3">
    <name type="scientific">Obba rivulosa</name>
    <dbReference type="NCBI Taxonomy" id="1052685"/>
    <lineage>
        <taxon>Eukaryota</taxon>
        <taxon>Fungi</taxon>
        <taxon>Dikarya</taxon>
        <taxon>Basidiomycota</taxon>
        <taxon>Agaricomycotina</taxon>
        <taxon>Agaricomycetes</taxon>
        <taxon>Polyporales</taxon>
        <taxon>Gelatoporiaceae</taxon>
        <taxon>Obba</taxon>
    </lineage>
</organism>
<feature type="compositionally biased region" description="Polar residues" evidence="1">
    <location>
        <begin position="1"/>
        <end position="38"/>
    </location>
</feature>
<dbReference type="AlphaFoldDB" id="A0A8E2DSG2"/>
<name>A0A8E2DSG2_9APHY</name>
<proteinExistence type="predicted"/>
<reference evidence="2 3" key="1">
    <citation type="submission" date="2016-07" db="EMBL/GenBank/DDBJ databases">
        <title>Draft genome of the white-rot fungus Obba rivulosa 3A-2.</title>
        <authorList>
            <consortium name="DOE Joint Genome Institute"/>
            <person name="Miettinen O."/>
            <person name="Riley R."/>
            <person name="Acob R."/>
            <person name="Barry K."/>
            <person name="Cullen D."/>
            <person name="De Vries R."/>
            <person name="Hainaut M."/>
            <person name="Hatakka A."/>
            <person name="Henrissat B."/>
            <person name="Hilden K."/>
            <person name="Kuo R."/>
            <person name="Labutti K."/>
            <person name="Lipzen A."/>
            <person name="Makela M.R."/>
            <person name="Sandor L."/>
            <person name="Spatafora J.W."/>
            <person name="Grigoriev I.V."/>
            <person name="Hibbett D.S."/>
        </authorList>
    </citation>
    <scope>NUCLEOTIDE SEQUENCE [LARGE SCALE GENOMIC DNA]</scope>
    <source>
        <strain evidence="2 3">3A-2</strain>
    </source>
</reference>
<evidence type="ECO:0000313" key="3">
    <source>
        <dbReference type="Proteomes" id="UP000250043"/>
    </source>
</evidence>
<dbReference type="OrthoDB" id="3205299at2759"/>
<feature type="region of interest" description="Disordered" evidence="1">
    <location>
        <begin position="107"/>
        <end position="138"/>
    </location>
</feature>
<sequence>MAFTRSKSASHVYNDSYSPSDLTPLASSSTTPYPSQGSRGRLARPGSSIELTSVRLDSRRSTTPYALRTERPESPFNLDGFFPSHVGVPGGNRDGSWDWLHGSETTYEHAAPTSPSSENDDEWPRTPRTELDEGATRDLIRREDKLGVLSLDGVLATLPGSGGSYSDGRLLSPYSEENVTSDDALYDCWRQRRLLHSYVPRTGDGSKPVPLGTLFSPTQAEDESEEPDADGWDAAIFRGVRRVMDFLSEF</sequence>
<evidence type="ECO:0000313" key="2">
    <source>
        <dbReference type="EMBL" id="OCH94784.1"/>
    </source>
</evidence>
<protein>
    <submittedName>
        <fullName evidence="2">Uncharacterized protein</fullName>
    </submittedName>
</protein>